<proteinExistence type="predicted"/>
<organism evidence="1 2">
    <name type="scientific">Flavobacterium saccharophilum</name>
    <dbReference type="NCBI Taxonomy" id="29534"/>
    <lineage>
        <taxon>Bacteria</taxon>
        <taxon>Pseudomonadati</taxon>
        <taxon>Bacteroidota</taxon>
        <taxon>Flavobacteriia</taxon>
        <taxon>Flavobacteriales</taxon>
        <taxon>Flavobacteriaceae</taxon>
        <taxon>Flavobacterium</taxon>
    </lineage>
</organism>
<dbReference type="AlphaFoldDB" id="A0A1M7L099"/>
<name>A0A1M7L099_9FLAO</name>
<protein>
    <submittedName>
        <fullName evidence="1">Uncharacterized protein</fullName>
    </submittedName>
</protein>
<dbReference type="Proteomes" id="UP000184121">
    <property type="component" value="Unassembled WGS sequence"/>
</dbReference>
<reference evidence="2" key="1">
    <citation type="submission" date="2016-11" db="EMBL/GenBank/DDBJ databases">
        <authorList>
            <person name="Varghese N."/>
            <person name="Submissions S."/>
        </authorList>
    </citation>
    <scope>NUCLEOTIDE SEQUENCE [LARGE SCALE GENOMIC DNA]</scope>
    <source>
        <strain evidence="2">DSM 1811</strain>
    </source>
</reference>
<sequence>MEEIINKIAQDKLDFKIGVQQLLPYNLDELFVTLA</sequence>
<evidence type="ECO:0000313" key="1">
    <source>
        <dbReference type="EMBL" id="SHM71235.1"/>
    </source>
</evidence>
<gene>
    <name evidence="1" type="ORF">SAMN05444366_3875</name>
</gene>
<evidence type="ECO:0000313" key="2">
    <source>
        <dbReference type="Proteomes" id="UP000184121"/>
    </source>
</evidence>
<dbReference type="EMBL" id="FRBY01000006">
    <property type="protein sequence ID" value="SHM71235.1"/>
    <property type="molecule type" value="Genomic_DNA"/>
</dbReference>
<keyword evidence="2" id="KW-1185">Reference proteome</keyword>
<accession>A0A1M7L099</accession>